<protein>
    <recommendedName>
        <fullName evidence="6">GH16 domain-containing protein</fullName>
    </recommendedName>
</protein>
<keyword evidence="3" id="KW-0326">Glycosidase</keyword>
<name>A0A409XBC3_PSICY</name>
<dbReference type="InterPro" id="IPR000757">
    <property type="entry name" value="Beta-glucanase-like"/>
</dbReference>
<dbReference type="GO" id="GO:0004553">
    <property type="term" value="F:hydrolase activity, hydrolyzing O-glycosyl compounds"/>
    <property type="evidence" value="ECO:0007669"/>
    <property type="project" value="InterPro"/>
</dbReference>
<proteinExistence type="inferred from homology"/>
<feature type="signal peptide" evidence="5">
    <location>
        <begin position="1"/>
        <end position="20"/>
    </location>
</feature>
<gene>
    <name evidence="7" type="ORF">CVT25_014387</name>
</gene>
<dbReference type="CDD" id="cd02181">
    <property type="entry name" value="GH16_fungal_Lam16A_glucanase"/>
    <property type="match status" value="1"/>
</dbReference>
<dbReference type="InParanoid" id="A0A409XBC3"/>
<dbReference type="STRING" id="93625.A0A409XBC3"/>
<feature type="chain" id="PRO_5019393351" description="GH16 domain-containing protein" evidence="5">
    <location>
        <begin position="21"/>
        <end position="458"/>
    </location>
</feature>
<dbReference type="EMBL" id="NHYD01002154">
    <property type="protein sequence ID" value="PPQ88089.1"/>
    <property type="molecule type" value="Genomic_DNA"/>
</dbReference>
<evidence type="ECO:0000313" key="7">
    <source>
        <dbReference type="EMBL" id="PPQ88089.1"/>
    </source>
</evidence>
<sequence>MIMVIKHLLIAALLIDVSLASQTLVPGVLRSLHHKTIRRTHSLASDLRVAFRGILFPRAETSDHLVYCKSGNQAPFGGGSGTGAGGGTDGNDQTTAGGSTRNSGSGSSTSRRPSSSISSTRTGTSPSPTVSASSLWKLTNSYVCHSSAEMQTLLINLQQGTNFFDGWDFFIGGDPTNGIVEYIDQNTARSSGLLEVNDQGNAVMRVETTGVVSGNRKSIRITTQAQFTGGLIIMDSVHMPTGCGVWPAFWTNGPNWPAGGEIDILEGVHDYTNNQATIHTSVGCTLASTSSNTLAITGSVIAGTDCAALTTGNQGCGIRASTSNSFGPGFNSNNGGVYAMKWDSSGIAVWFFPRGTEPADITAEVPQPDNWGAAQARWPAASCDPFKFFNDHQAIFDTTLCGDWAGAVWNTAGIPGQEQSCAQRTGVSTCEAFVRANGGTMANAYWEVKSVKVYQMNN</sequence>
<evidence type="ECO:0000256" key="5">
    <source>
        <dbReference type="SAM" id="SignalP"/>
    </source>
</evidence>
<reference evidence="7 8" key="1">
    <citation type="journal article" date="2018" name="Evol. Lett.">
        <title>Horizontal gene cluster transfer increased hallucinogenic mushroom diversity.</title>
        <authorList>
            <person name="Reynolds H.T."/>
            <person name="Vijayakumar V."/>
            <person name="Gluck-Thaler E."/>
            <person name="Korotkin H.B."/>
            <person name="Matheny P.B."/>
            <person name="Slot J.C."/>
        </authorList>
    </citation>
    <scope>NUCLEOTIDE SEQUENCE [LARGE SCALE GENOMIC DNA]</scope>
    <source>
        <strain evidence="7 8">2631</strain>
    </source>
</reference>
<evidence type="ECO:0000259" key="6">
    <source>
        <dbReference type="PROSITE" id="PS51762"/>
    </source>
</evidence>
<feature type="region of interest" description="Disordered" evidence="4">
    <location>
        <begin position="78"/>
        <end position="131"/>
    </location>
</feature>
<dbReference type="FunFam" id="2.60.120.200:FF:000114">
    <property type="entry name" value="Probable endo-1,3(4)-beta-glucanase NFIA_089530"/>
    <property type="match status" value="1"/>
</dbReference>
<dbReference type="InterPro" id="IPR050546">
    <property type="entry name" value="Glycosyl_Hydrlase_16"/>
</dbReference>
<organism evidence="7 8">
    <name type="scientific">Psilocybe cyanescens</name>
    <dbReference type="NCBI Taxonomy" id="93625"/>
    <lineage>
        <taxon>Eukaryota</taxon>
        <taxon>Fungi</taxon>
        <taxon>Dikarya</taxon>
        <taxon>Basidiomycota</taxon>
        <taxon>Agaricomycotina</taxon>
        <taxon>Agaricomycetes</taxon>
        <taxon>Agaricomycetidae</taxon>
        <taxon>Agaricales</taxon>
        <taxon>Agaricineae</taxon>
        <taxon>Strophariaceae</taxon>
        <taxon>Psilocybe</taxon>
    </lineage>
</organism>
<feature type="compositionally biased region" description="Gly residues" evidence="4">
    <location>
        <begin position="78"/>
        <end position="89"/>
    </location>
</feature>
<dbReference type="Pfam" id="PF26113">
    <property type="entry name" value="GH16_XgeA"/>
    <property type="match status" value="1"/>
</dbReference>
<dbReference type="AlphaFoldDB" id="A0A409XBC3"/>
<keyword evidence="2" id="KW-0378">Hydrolase</keyword>
<dbReference type="PROSITE" id="PS51762">
    <property type="entry name" value="GH16_2"/>
    <property type="match status" value="1"/>
</dbReference>
<keyword evidence="5" id="KW-0732">Signal</keyword>
<dbReference type="InterPro" id="IPR013320">
    <property type="entry name" value="ConA-like_dom_sf"/>
</dbReference>
<evidence type="ECO:0000256" key="3">
    <source>
        <dbReference type="ARBA" id="ARBA00023295"/>
    </source>
</evidence>
<feature type="domain" description="GH16" evidence="6">
    <location>
        <begin position="120"/>
        <end position="413"/>
    </location>
</feature>
<evidence type="ECO:0000256" key="4">
    <source>
        <dbReference type="SAM" id="MobiDB-lite"/>
    </source>
</evidence>
<comment type="caution">
    <text evidence="7">The sequence shown here is derived from an EMBL/GenBank/DDBJ whole genome shotgun (WGS) entry which is preliminary data.</text>
</comment>
<dbReference type="Proteomes" id="UP000283269">
    <property type="component" value="Unassembled WGS sequence"/>
</dbReference>
<dbReference type="OrthoDB" id="192832at2759"/>
<dbReference type="PANTHER" id="PTHR10963:SF24">
    <property type="entry name" value="GLYCOSIDASE C21B10.07-RELATED"/>
    <property type="match status" value="1"/>
</dbReference>
<keyword evidence="8" id="KW-1185">Reference proteome</keyword>
<comment type="similarity">
    <text evidence="1">Belongs to the glycosyl hydrolase 16 family.</text>
</comment>
<dbReference type="SUPFAM" id="SSF49899">
    <property type="entry name" value="Concanavalin A-like lectins/glucanases"/>
    <property type="match status" value="1"/>
</dbReference>
<evidence type="ECO:0000256" key="2">
    <source>
        <dbReference type="ARBA" id="ARBA00022801"/>
    </source>
</evidence>
<dbReference type="PANTHER" id="PTHR10963">
    <property type="entry name" value="GLYCOSYL HYDROLASE-RELATED"/>
    <property type="match status" value="1"/>
</dbReference>
<evidence type="ECO:0000313" key="8">
    <source>
        <dbReference type="Proteomes" id="UP000283269"/>
    </source>
</evidence>
<evidence type="ECO:0000256" key="1">
    <source>
        <dbReference type="ARBA" id="ARBA00006865"/>
    </source>
</evidence>
<feature type="compositionally biased region" description="Low complexity" evidence="4">
    <location>
        <begin position="90"/>
        <end position="131"/>
    </location>
</feature>
<accession>A0A409XBC3</accession>
<dbReference type="GO" id="GO:0009251">
    <property type="term" value="P:glucan catabolic process"/>
    <property type="evidence" value="ECO:0007669"/>
    <property type="project" value="TreeGrafter"/>
</dbReference>
<dbReference type="Gene3D" id="2.60.120.200">
    <property type="match status" value="1"/>
</dbReference>